<keyword evidence="1" id="KW-1133">Transmembrane helix</keyword>
<comment type="caution">
    <text evidence="2">The sequence shown here is derived from an EMBL/GenBank/DDBJ whole genome shotgun (WGS) entry which is preliminary data.</text>
</comment>
<proteinExistence type="predicted"/>
<feature type="transmembrane region" description="Helical" evidence="1">
    <location>
        <begin position="119"/>
        <end position="139"/>
    </location>
</feature>
<evidence type="ECO:0000256" key="1">
    <source>
        <dbReference type="SAM" id="Phobius"/>
    </source>
</evidence>
<protein>
    <submittedName>
        <fullName evidence="2">Uncharacterized protein</fullName>
    </submittedName>
</protein>
<dbReference type="Proteomes" id="UP000197768">
    <property type="component" value="Unassembled WGS sequence"/>
</dbReference>
<keyword evidence="1" id="KW-0472">Membrane</keyword>
<accession>A0A246GLN1</accession>
<organism evidence="2 3">
    <name type="scientific">Flavobacterium davisii</name>
    <dbReference type="NCBI Taxonomy" id="2906077"/>
    <lineage>
        <taxon>Bacteria</taxon>
        <taxon>Pseudomonadati</taxon>
        <taxon>Bacteroidota</taxon>
        <taxon>Flavobacteriia</taxon>
        <taxon>Flavobacteriales</taxon>
        <taxon>Flavobacteriaceae</taxon>
        <taxon>Flavobacterium</taxon>
    </lineage>
</organism>
<dbReference type="EMBL" id="MTCZ01000003">
    <property type="protein sequence ID" value="OWP85317.1"/>
    <property type="molecule type" value="Genomic_DNA"/>
</dbReference>
<reference evidence="2 3" key="1">
    <citation type="journal article" date="2017" name="Infect. Genet. Evol.">
        <title>Comparative genome analysis of fish pathogen Flavobacterium columnare reveals extensive sequence diversity within the species.</title>
        <authorList>
            <person name="Kayansamruaj P."/>
            <person name="Dong H.T."/>
            <person name="Hirono I."/>
            <person name="Kondo H."/>
            <person name="Senapin S."/>
            <person name="Rodkhum C."/>
        </authorList>
    </citation>
    <scope>NUCLEOTIDE SEQUENCE [LARGE SCALE GENOMIC DNA]</scope>
    <source>
        <strain evidence="2 3">1215</strain>
    </source>
</reference>
<gene>
    <name evidence="2" type="ORF">BWK59_00860</name>
</gene>
<name>A0A246GLN1_9FLAO</name>
<dbReference type="RefSeq" id="WP_088390139.1">
    <property type="nucleotide sequence ID" value="NZ_MTCZ01000003.1"/>
</dbReference>
<evidence type="ECO:0000313" key="2">
    <source>
        <dbReference type="EMBL" id="OWP85317.1"/>
    </source>
</evidence>
<feature type="transmembrane region" description="Helical" evidence="1">
    <location>
        <begin position="91"/>
        <end position="113"/>
    </location>
</feature>
<dbReference type="AlphaFoldDB" id="A0A246GLN1"/>
<evidence type="ECO:0000313" key="3">
    <source>
        <dbReference type="Proteomes" id="UP000197768"/>
    </source>
</evidence>
<feature type="transmembrane region" description="Helical" evidence="1">
    <location>
        <begin position="44"/>
        <end position="60"/>
    </location>
</feature>
<feature type="transmembrane region" description="Helical" evidence="1">
    <location>
        <begin position="18"/>
        <end position="38"/>
    </location>
</feature>
<keyword evidence="1" id="KW-0812">Transmembrane</keyword>
<sequence length="155" mass="17973">MEESELNVIKSGIKVQKIFAYLLNISLMLALLTIILLFSRSWTVVLYVGSLGCYFIHLQGKHNLKIGDDFLKYLIDNDKTKLNKTFSKSKYYIDFLVVLCSLFLFISLVLAYSMFSETFYLLILSVLELGIVISHLKFLKKIRVYVRSTHKDINN</sequence>